<dbReference type="Pfam" id="PF02775">
    <property type="entry name" value="TPP_enzyme_C"/>
    <property type="match status" value="1"/>
</dbReference>
<dbReference type="Gene3D" id="3.40.50.970">
    <property type="match status" value="1"/>
</dbReference>
<name>A0ABU0BJ50_9HYPH</name>
<gene>
    <name evidence="5" type="ORF">QO002_000423</name>
</gene>
<evidence type="ECO:0000313" key="6">
    <source>
        <dbReference type="Proteomes" id="UP001230207"/>
    </source>
</evidence>
<dbReference type="InterPro" id="IPR000399">
    <property type="entry name" value="TPP-bd_CS"/>
</dbReference>
<accession>A0ABU0BJ50</accession>
<comment type="similarity">
    <text evidence="1">Belongs to the TPP enzyme family.</text>
</comment>
<dbReference type="PANTHER" id="PTHR18968:SF120">
    <property type="entry name" value="ACETOLACTATE SYNTHASE LARGE SUBUNIT"/>
    <property type="match status" value="1"/>
</dbReference>
<evidence type="ECO:0000313" key="5">
    <source>
        <dbReference type="EMBL" id="MDQ0318285.1"/>
    </source>
</evidence>
<dbReference type="PANTHER" id="PTHR18968">
    <property type="entry name" value="THIAMINE PYROPHOSPHATE ENZYMES"/>
    <property type="match status" value="1"/>
</dbReference>
<proteinExistence type="inferred from homology"/>
<evidence type="ECO:0000256" key="2">
    <source>
        <dbReference type="ARBA" id="ARBA00023052"/>
    </source>
</evidence>
<dbReference type="Gene3D" id="3.40.50.1220">
    <property type="entry name" value="TPP-binding domain"/>
    <property type="match status" value="1"/>
</dbReference>
<protein>
    <submittedName>
        <fullName evidence="5">Thiamine pyrophosphate-dependent acetolactate synthase large subunit-like protein</fullName>
    </submittedName>
</protein>
<sequence>MCGGGWTPEAVADLRAFSEAFALPVAASFRCQDLFDNTHPNYAGDLGLAAGPKLIQHMKDCDLLISIGARLGEMTTGAYSLIEIPVPKQTLVHVHSGAEELGRVYHATLPINATVGGFLSQAATLKRKSDIVWTEWTSAAHADYLENIKHPQTPGPMQMGDVMEWLRGHLKPDAILTTGAGNYSAWAHRFYQYRTFRTQLGPTNGSMGYGVPAAIAAKITAPERSVVAFAGDGCFLMNGQELATTMQYDARVIFLVINNGMYGTIRMHQERNYPGRVSGTRLTNPDFADLASSYGLHGETVEKTEDFAAAFERCEASGKPALIEIRIDPEALTPKMSLTQMRELAVAQGK</sequence>
<dbReference type="PROSITE" id="PS00187">
    <property type="entry name" value="TPP_ENZYMES"/>
    <property type="match status" value="1"/>
</dbReference>
<comment type="caution">
    <text evidence="5">The sequence shown here is derived from an EMBL/GenBank/DDBJ whole genome shotgun (WGS) entry which is preliminary data.</text>
</comment>
<feature type="domain" description="Thiamine pyrophosphate enzyme TPP-binding" evidence="4">
    <location>
        <begin position="179"/>
        <end position="325"/>
    </location>
</feature>
<keyword evidence="2" id="KW-0786">Thiamine pyrophosphate</keyword>
<dbReference type="Proteomes" id="UP001230207">
    <property type="component" value="Unassembled WGS sequence"/>
</dbReference>
<organism evidence="5 6">
    <name type="scientific">Pararhizobium capsulatum DSM 1112</name>
    <dbReference type="NCBI Taxonomy" id="1121113"/>
    <lineage>
        <taxon>Bacteria</taxon>
        <taxon>Pseudomonadati</taxon>
        <taxon>Pseudomonadota</taxon>
        <taxon>Alphaproteobacteria</taxon>
        <taxon>Hyphomicrobiales</taxon>
        <taxon>Rhizobiaceae</taxon>
        <taxon>Rhizobium/Agrobacterium group</taxon>
        <taxon>Pararhizobium</taxon>
    </lineage>
</organism>
<dbReference type="InterPro" id="IPR029035">
    <property type="entry name" value="DHS-like_NAD/FAD-binding_dom"/>
</dbReference>
<dbReference type="InterPro" id="IPR029061">
    <property type="entry name" value="THDP-binding"/>
</dbReference>
<dbReference type="InterPro" id="IPR045229">
    <property type="entry name" value="TPP_enz"/>
</dbReference>
<reference evidence="5 6" key="1">
    <citation type="submission" date="2023-07" db="EMBL/GenBank/DDBJ databases">
        <title>Genomic Encyclopedia of Type Strains, Phase IV (KMG-IV): sequencing the most valuable type-strain genomes for metagenomic binning, comparative biology and taxonomic classification.</title>
        <authorList>
            <person name="Goeker M."/>
        </authorList>
    </citation>
    <scope>NUCLEOTIDE SEQUENCE [LARGE SCALE GENOMIC DNA]</scope>
    <source>
        <strain evidence="5 6">DSM 1112</strain>
    </source>
</reference>
<evidence type="ECO:0000259" key="4">
    <source>
        <dbReference type="Pfam" id="PF02775"/>
    </source>
</evidence>
<evidence type="ECO:0000256" key="1">
    <source>
        <dbReference type="ARBA" id="ARBA00007812"/>
    </source>
</evidence>
<feature type="domain" description="Thiamine pyrophosphate enzyme central" evidence="3">
    <location>
        <begin position="3"/>
        <end position="121"/>
    </location>
</feature>
<dbReference type="SUPFAM" id="SSF52467">
    <property type="entry name" value="DHS-like NAD/FAD-binding domain"/>
    <property type="match status" value="1"/>
</dbReference>
<keyword evidence="6" id="KW-1185">Reference proteome</keyword>
<dbReference type="InterPro" id="IPR011766">
    <property type="entry name" value="TPP_enzyme_TPP-bd"/>
</dbReference>
<dbReference type="CDD" id="cd00568">
    <property type="entry name" value="TPP_enzymes"/>
    <property type="match status" value="1"/>
</dbReference>
<dbReference type="EMBL" id="JAUSVF010000001">
    <property type="protein sequence ID" value="MDQ0318285.1"/>
    <property type="molecule type" value="Genomic_DNA"/>
</dbReference>
<evidence type="ECO:0000259" key="3">
    <source>
        <dbReference type="Pfam" id="PF00205"/>
    </source>
</evidence>
<dbReference type="SUPFAM" id="SSF52518">
    <property type="entry name" value="Thiamin diphosphate-binding fold (THDP-binding)"/>
    <property type="match status" value="1"/>
</dbReference>
<dbReference type="InterPro" id="IPR012000">
    <property type="entry name" value="Thiamin_PyroP_enz_cen_dom"/>
</dbReference>
<dbReference type="Pfam" id="PF00205">
    <property type="entry name" value="TPP_enzyme_M"/>
    <property type="match status" value="1"/>
</dbReference>